<dbReference type="Pfam" id="PF12945">
    <property type="entry name" value="PilZNR"/>
    <property type="match status" value="1"/>
</dbReference>
<dbReference type="Proteomes" id="UP000254051">
    <property type="component" value="Unassembled WGS sequence"/>
</dbReference>
<dbReference type="InterPro" id="IPR009875">
    <property type="entry name" value="PilZ_domain"/>
</dbReference>
<feature type="domain" description="EAL" evidence="1">
    <location>
        <begin position="1"/>
        <end position="80"/>
    </location>
</feature>
<keyword evidence="2" id="KW-0966">Cell projection</keyword>
<gene>
    <name evidence="2" type="ORF">SAMN05216529_104293</name>
</gene>
<dbReference type="EMBL" id="UHJJ01000004">
    <property type="protein sequence ID" value="SUQ13977.1"/>
    <property type="molecule type" value="Genomic_DNA"/>
</dbReference>
<sequence length="237" mass="27126">MAKNNKNEAAVKIKPGMKVALEVPLKSGADGIEKVLSLNSIVEEILADDCVLIQMPMYQGYYYPLPIDEDIVMYLFAEPMMYALPVQFQEQIWQGNLLYAKILRAGKISSSQRRNCYRLPCSFPITVKRLQIQEGNSTPEPQTIQGRTINFSDSGMLFATDEYIEKGENVTLTFSIGSTETAEALVFRAEKNIEGKYKFKTAVKFLSNPKDPTQRQRFYRYIVEKQLEERRRHTQGS</sequence>
<evidence type="ECO:0000313" key="3">
    <source>
        <dbReference type="Proteomes" id="UP000254051"/>
    </source>
</evidence>
<reference evidence="3" key="1">
    <citation type="submission" date="2017-07" db="EMBL/GenBank/DDBJ databases">
        <authorList>
            <person name="Varghese N."/>
            <person name="Submissions S."/>
        </authorList>
    </citation>
    <scope>NUCLEOTIDE SEQUENCE [LARGE SCALE GENOMIC DNA]</scope>
    <source>
        <strain evidence="3">NLAE-zl-C134</strain>
    </source>
</reference>
<keyword evidence="2" id="KW-0969">Cilium</keyword>
<accession>A0A315ZZ68</accession>
<dbReference type="AlphaFoldDB" id="A0A315ZZ68"/>
<dbReference type="InterPro" id="IPR001633">
    <property type="entry name" value="EAL_dom"/>
</dbReference>
<name>A0A315ZZ68_9FIRM</name>
<dbReference type="PROSITE" id="PS50883">
    <property type="entry name" value="EAL"/>
    <property type="match status" value="1"/>
</dbReference>
<protein>
    <submittedName>
        <fullName evidence="2">C-di-GMP-binding flagellar brake protein YcgR, contains PilZNR and PilZ domains</fullName>
    </submittedName>
</protein>
<keyword evidence="3" id="KW-1185">Reference proteome</keyword>
<dbReference type="Pfam" id="PF07238">
    <property type="entry name" value="PilZ"/>
    <property type="match status" value="1"/>
</dbReference>
<proteinExistence type="predicted"/>
<organism evidence="2 3">
    <name type="scientific">Faecalicatena contorta</name>
    <dbReference type="NCBI Taxonomy" id="39482"/>
    <lineage>
        <taxon>Bacteria</taxon>
        <taxon>Bacillati</taxon>
        <taxon>Bacillota</taxon>
        <taxon>Clostridia</taxon>
        <taxon>Lachnospirales</taxon>
        <taxon>Lachnospiraceae</taxon>
        <taxon>Faecalicatena</taxon>
    </lineage>
</organism>
<dbReference type="GO" id="GO:0035438">
    <property type="term" value="F:cyclic-di-GMP binding"/>
    <property type="evidence" value="ECO:0007669"/>
    <property type="project" value="InterPro"/>
</dbReference>
<dbReference type="RefSeq" id="WP_181392792.1">
    <property type="nucleotide sequence ID" value="NZ_QGDS01000004.1"/>
</dbReference>
<evidence type="ECO:0000313" key="2">
    <source>
        <dbReference type="EMBL" id="SUQ13977.1"/>
    </source>
</evidence>
<dbReference type="InterPro" id="IPR009926">
    <property type="entry name" value="T3SS_YcgR_PilZN"/>
</dbReference>
<keyword evidence="2" id="KW-0282">Flagellum</keyword>
<evidence type="ECO:0000259" key="1">
    <source>
        <dbReference type="PROSITE" id="PS50883"/>
    </source>
</evidence>